<evidence type="ECO:0000313" key="3">
    <source>
        <dbReference type="Proteomes" id="UP000244943"/>
    </source>
</evidence>
<gene>
    <name evidence="2" type="ORF">KARP_00429</name>
    <name evidence="1" type="ORF">UT76HP_00084</name>
</gene>
<organism evidence="1 3">
    <name type="scientific">Orientia tsutsugamushi</name>
    <name type="common">Rickettsia tsutsugamushi</name>
    <dbReference type="NCBI Taxonomy" id="784"/>
    <lineage>
        <taxon>Bacteria</taxon>
        <taxon>Pseudomonadati</taxon>
        <taxon>Pseudomonadota</taxon>
        <taxon>Alphaproteobacteria</taxon>
        <taxon>Rickettsiales</taxon>
        <taxon>Rickettsiaceae</taxon>
        <taxon>Rickettsieae</taxon>
        <taxon>Orientia</taxon>
    </lineage>
</organism>
<protein>
    <submittedName>
        <fullName evidence="1">Ankyrin repeat-containing protein</fullName>
    </submittedName>
</protein>
<dbReference type="InterPro" id="IPR036770">
    <property type="entry name" value="Ankyrin_rpt-contain_sf"/>
</dbReference>
<dbReference type="EMBL" id="LS398552">
    <property type="protein sequence ID" value="SPR02702.1"/>
    <property type="molecule type" value="Genomic_DNA"/>
</dbReference>
<reference evidence="1" key="2">
    <citation type="submission" date="2018-03" db="EMBL/GenBank/DDBJ databases">
        <authorList>
            <person name="Keele B.F."/>
        </authorList>
    </citation>
    <scope>NUCLEOTIDE SEQUENCE [LARGE SCALE GENOMIC DNA]</scope>
    <source>
        <strain evidence="2">Karp</strain>
        <strain evidence="1">UT76</strain>
    </source>
</reference>
<dbReference type="SUPFAM" id="SSF48403">
    <property type="entry name" value="Ankyrin repeat"/>
    <property type="match status" value="1"/>
</dbReference>
<evidence type="ECO:0000313" key="1">
    <source>
        <dbReference type="EMBL" id="SPR02702.1"/>
    </source>
</evidence>
<evidence type="ECO:0000313" key="4">
    <source>
        <dbReference type="Proteomes" id="UP000245243"/>
    </source>
</evidence>
<dbReference type="Proteomes" id="UP000244943">
    <property type="component" value="Chromosome I"/>
</dbReference>
<dbReference type="Proteomes" id="UP000245243">
    <property type="component" value="Chromosome I"/>
</dbReference>
<evidence type="ECO:0000313" key="2">
    <source>
        <dbReference type="EMBL" id="SPR14564.1"/>
    </source>
</evidence>
<dbReference type="EMBL" id="LS398548">
    <property type="protein sequence ID" value="SPR14564.1"/>
    <property type="molecule type" value="Genomic_DNA"/>
</dbReference>
<reference evidence="3 4" key="1">
    <citation type="submission" date="2018-03" db="EMBL/GenBank/DDBJ databases">
        <authorList>
            <person name="Batty M. E."/>
            <person name="Batty M E."/>
        </authorList>
    </citation>
    <scope>NUCLEOTIDE SEQUENCE [LARGE SCALE GENOMIC DNA]</scope>
</reference>
<name>A0A2U3QP01_ORITS</name>
<dbReference type="AlphaFoldDB" id="A0A2U3QP01"/>
<sequence>MPKSKRRLYNDIKHAIINAKMHIVQHIITNDNTAINLQNRHCETPLHIALNIVI</sequence>
<proteinExistence type="predicted"/>
<accession>A0A2U3QP01</accession>